<dbReference type="SMART" id="SM00387">
    <property type="entry name" value="HATPase_c"/>
    <property type="match status" value="1"/>
</dbReference>
<dbReference type="RefSeq" id="WP_344991774.1">
    <property type="nucleotide sequence ID" value="NZ_BAAAXV010000005.1"/>
</dbReference>
<evidence type="ECO:0000256" key="4">
    <source>
        <dbReference type="ARBA" id="ARBA00022777"/>
    </source>
</evidence>
<evidence type="ECO:0000256" key="3">
    <source>
        <dbReference type="ARBA" id="ARBA00022679"/>
    </source>
</evidence>
<evidence type="ECO:0000256" key="5">
    <source>
        <dbReference type="ARBA" id="ARBA00023012"/>
    </source>
</evidence>
<dbReference type="InterPro" id="IPR036890">
    <property type="entry name" value="HATPase_C_sf"/>
</dbReference>
<evidence type="ECO:0000313" key="7">
    <source>
        <dbReference type="EMBL" id="MFB9630433.1"/>
    </source>
</evidence>
<protein>
    <recommendedName>
        <fullName evidence="2">histidine kinase</fullName>
        <ecNumber evidence="2">2.7.13.3</ecNumber>
    </recommendedName>
</protein>
<dbReference type="Gene3D" id="3.30.565.10">
    <property type="entry name" value="Histidine kinase-like ATPase, C-terminal domain"/>
    <property type="match status" value="1"/>
</dbReference>
<dbReference type="EC" id="2.7.13.3" evidence="2"/>
<keyword evidence="8" id="KW-1185">Reference proteome</keyword>
<evidence type="ECO:0000313" key="8">
    <source>
        <dbReference type="Proteomes" id="UP001589532"/>
    </source>
</evidence>
<name>A0ABV5SFF2_9ACTN</name>
<comment type="catalytic activity">
    <reaction evidence="1">
        <text>ATP + protein L-histidine = ADP + protein N-phospho-L-histidine.</text>
        <dbReference type="EC" id="2.7.13.3"/>
    </reaction>
</comment>
<organism evidence="7 8">
    <name type="scientific">Nonomuraea helvata</name>
    <dbReference type="NCBI Taxonomy" id="37484"/>
    <lineage>
        <taxon>Bacteria</taxon>
        <taxon>Bacillati</taxon>
        <taxon>Actinomycetota</taxon>
        <taxon>Actinomycetes</taxon>
        <taxon>Streptosporangiales</taxon>
        <taxon>Streptosporangiaceae</taxon>
        <taxon>Nonomuraea</taxon>
    </lineage>
</organism>
<dbReference type="CDD" id="cd00075">
    <property type="entry name" value="HATPase"/>
    <property type="match status" value="1"/>
</dbReference>
<comment type="caution">
    <text evidence="7">The sequence shown here is derived from an EMBL/GenBank/DDBJ whole genome shotgun (WGS) entry which is preliminary data.</text>
</comment>
<accession>A0ABV5SFF2</accession>
<reference evidence="7 8" key="1">
    <citation type="submission" date="2024-09" db="EMBL/GenBank/DDBJ databases">
        <authorList>
            <person name="Sun Q."/>
            <person name="Mori K."/>
        </authorList>
    </citation>
    <scope>NUCLEOTIDE SEQUENCE [LARGE SCALE GENOMIC DNA]</scope>
    <source>
        <strain evidence="7 8">JCM 3143</strain>
    </source>
</reference>
<dbReference type="Proteomes" id="UP001589532">
    <property type="component" value="Unassembled WGS sequence"/>
</dbReference>
<dbReference type="PANTHER" id="PTHR43711:SF1">
    <property type="entry name" value="HISTIDINE KINASE 1"/>
    <property type="match status" value="1"/>
</dbReference>
<dbReference type="InterPro" id="IPR050736">
    <property type="entry name" value="Sensor_HK_Regulatory"/>
</dbReference>
<dbReference type="InterPro" id="IPR004358">
    <property type="entry name" value="Sig_transdc_His_kin-like_C"/>
</dbReference>
<gene>
    <name evidence="7" type="ORF">ACFFSA_45800</name>
</gene>
<dbReference type="EMBL" id="JBHMBW010000098">
    <property type="protein sequence ID" value="MFB9630433.1"/>
    <property type="molecule type" value="Genomic_DNA"/>
</dbReference>
<keyword evidence="5" id="KW-0902">Two-component regulatory system</keyword>
<feature type="domain" description="Histidine kinase" evidence="6">
    <location>
        <begin position="1"/>
        <end position="109"/>
    </location>
</feature>
<evidence type="ECO:0000256" key="2">
    <source>
        <dbReference type="ARBA" id="ARBA00012438"/>
    </source>
</evidence>
<dbReference type="PRINTS" id="PR00344">
    <property type="entry name" value="BCTRLSENSOR"/>
</dbReference>
<dbReference type="PANTHER" id="PTHR43711">
    <property type="entry name" value="TWO-COMPONENT HISTIDINE KINASE"/>
    <property type="match status" value="1"/>
</dbReference>
<dbReference type="SUPFAM" id="SSF55874">
    <property type="entry name" value="ATPase domain of HSP90 chaperone/DNA topoisomerase II/histidine kinase"/>
    <property type="match status" value="1"/>
</dbReference>
<dbReference type="PROSITE" id="PS50109">
    <property type="entry name" value="HIS_KIN"/>
    <property type="match status" value="1"/>
</dbReference>
<dbReference type="InterPro" id="IPR005467">
    <property type="entry name" value="His_kinase_dom"/>
</dbReference>
<dbReference type="InterPro" id="IPR003594">
    <property type="entry name" value="HATPase_dom"/>
</dbReference>
<sequence length="111" mass="11212">MAVQRRGHLIGNAVAHTPAGTPVRIGVGTEGGEAVLTIADEGPGLSAEEAARVFDRFYRADGSRTRTTGGAGLGLAIVRSIVAAHGGRVKVGSAPGEGAAFQVRLPATDPR</sequence>
<keyword evidence="4 7" id="KW-0418">Kinase</keyword>
<evidence type="ECO:0000259" key="6">
    <source>
        <dbReference type="PROSITE" id="PS50109"/>
    </source>
</evidence>
<dbReference type="Pfam" id="PF02518">
    <property type="entry name" value="HATPase_c"/>
    <property type="match status" value="1"/>
</dbReference>
<proteinExistence type="predicted"/>
<evidence type="ECO:0000256" key="1">
    <source>
        <dbReference type="ARBA" id="ARBA00000085"/>
    </source>
</evidence>
<keyword evidence="3" id="KW-0808">Transferase</keyword>
<dbReference type="GO" id="GO:0016301">
    <property type="term" value="F:kinase activity"/>
    <property type="evidence" value="ECO:0007669"/>
    <property type="project" value="UniProtKB-KW"/>
</dbReference>